<dbReference type="SMART" id="SM00062">
    <property type="entry name" value="PBPb"/>
    <property type="match status" value="1"/>
</dbReference>
<keyword evidence="7" id="KW-1185">Reference proteome</keyword>
<comment type="subcellular location">
    <subcellularLocation>
        <location evidence="1">Periplasm</location>
    </subcellularLocation>
</comment>
<evidence type="ECO:0000256" key="2">
    <source>
        <dbReference type="ARBA" id="ARBA00010742"/>
    </source>
</evidence>
<evidence type="ECO:0000313" key="7">
    <source>
        <dbReference type="Proteomes" id="UP001552427"/>
    </source>
</evidence>
<evidence type="ECO:0000259" key="5">
    <source>
        <dbReference type="SMART" id="SM00062"/>
    </source>
</evidence>
<dbReference type="PANTHER" id="PTHR30024">
    <property type="entry name" value="ALIPHATIC SULFONATES-BINDING PROTEIN-RELATED"/>
    <property type="match status" value="1"/>
</dbReference>
<accession>A0ABV3H5K0</accession>
<dbReference type="SUPFAM" id="SSF53850">
    <property type="entry name" value="Periplasmic binding protein-like II"/>
    <property type="match status" value="1"/>
</dbReference>
<keyword evidence="3 4" id="KW-0732">Signal</keyword>
<dbReference type="Proteomes" id="UP001552427">
    <property type="component" value="Unassembled WGS sequence"/>
</dbReference>
<dbReference type="Gene3D" id="3.40.190.10">
    <property type="entry name" value="Periplasmic binding protein-like II"/>
    <property type="match status" value="2"/>
</dbReference>
<feature type="chain" id="PRO_5045650696" evidence="4">
    <location>
        <begin position="22"/>
        <end position="321"/>
    </location>
</feature>
<comment type="caution">
    <text evidence="6">The sequence shown here is derived from an EMBL/GenBank/DDBJ whole genome shotgun (WGS) entry which is preliminary data.</text>
</comment>
<evidence type="ECO:0000256" key="1">
    <source>
        <dbReference type="ARBA" id="ARBA00004418"/>
    </source>
</evidence>
<evidence type="ECO:0000256" key="3">
    <source>
        <dbReference type="ARBA" id="ARBA00022729"/>
    </source>
</evidence>
<evidence type="ECO:0000313" key="6">
    <source>
        <dbReference type="EMBL" id="MEV4287806.1"/>
    </source>
</evidence>
<dbReference type="InterPro" id="IPR001638">
    <property type="entry name" value="Solute-binding_3/MltF_N"/>
</dbReference>
<dbReference type="RefSeq" id="WP_364451763.1">
    <property type="nucleotide sequence ID" value="NZ_JBFARM010000005.1"/>
</dbReference>
<gene>
    <name evidence="6" type="ORF">AB0K40_20045</name>
</gene>
<sequence length="321" mass="33882">MPKRFARVLAVLVLSGLSAVACGGADAPPPSPEPRPAPEKAEIRVGFVPLADAAPFFIALRKGYFAEEGLTVRAVGATGSGIAVPTLETGGLDVAQTDYVTTFMADAAGKSLQLAGVMAEAAEDSYGLVVPADSPITSVRKLKGRTVAVNNLNGLAMLTVQRMLKDAGLDAHDVRFAEVPFPEMSGRLKAGDVDAAWAGEPFLSGPEGLRRLTDPVPGRLRGWPTSGWMVTEKWRAENPRTLTAFQRALSRAQRVAADRKEVEAVLPTYTKLSPQAVARVSVGTFPTAADPGRLQQVADVLEKHGYLKSPLDVTSLLATTG</sequence>
<feature type="domain" description="Solute-binding protein family 3/N-terminal" evidence="5">
    <location>
        <begin position="42"/>
        <end position="265"/>
    </location>
</feature>
<dbReference type="Pfam" id="PF09084">
    <property type="entry name" value="NMT1"/>
    <property type="match status" value="1"/>
</dbReference>
<protein>
    <submittedName>
        <fullName evidence="6">ABC transporter substrate-binding protein</fullName>
    </submittedName>
</protein>
<dbReference type="PANTHER" id="PTHR30024:SF47">
    <property type="entry name" value="TAURINE-BINDING PERIPLASMIC PROTEIN"/>
    <property type="match status" value="1"/>
</dbReference>
<evidence type="ECO:0000256" key="4">
    <source>
        <dbReference type="SAM" id="SignalP"/>
    </source>
</evidence>
<dbReference type="PROSITE" id="PS51257">
    <property type="entry name" value="PROKAR_LIPOPROTEIN"/>
    <property type="match status" value="1"/>
</dbReference>
<reference evidence="6 7" key="1">
    <citation type="submission" date="2024-06" db="EMBL/GenBank/DDBJ databases">
        <title>The Natural Products Discovery Center: Release of the First 8490 Sequenced Strains for Exploring Actinobacteria Biosynthetic Diversity.</title>
        <authorList>
            <person name="Kalkreuter E."/>
            <person name="Kautsar S.A."/>
            <person name="Yang D."/>
            <person name="Bader C.D."/>
            <person name="Teijaro C.N."/>
            <person name="Fluegel L."/>
            <person name="Davis C.M."/>
            <person name="Simpson J.R."/>
            <person name="Lauterbach L."/>
            <person name="Steele A.D."/>
            <person name="Gui C."/>
            <person name="Meng S."/>
            <person name="Li G."/>
            <person name="Viehrig K."/>
            <person name="Ye F."/>
            <person name="Su P."/>
            <person name="Kiefer A.F."/>
            <person name="Nichols A."/>
            <person name="Cepeda A.J."/>
            <person name="Yan W."/>
            <person name="Fan B."/>
            <person name="Jiang Y."/>
            <person name="Adhikari A."/>
            <person name="Zheng C.-J."/>
            <person name="Schuster L."/>
            <person name="Cowan T.M."/>
            <person name="Smanski M.J."/>
            <person name="Chevrette M.G."/>
            <person name="De Carvalho L.P.S."/>
            <person name="Shen B."/>
        </authorList>
    </citation>
    <scope>NUCLEOTIDE SEQUENCE [LARGE SCALE GENOMIC DNA]</scope>
    <source>
        <strain evidence="6 7">NPDC049574</strain>
    </source>
</reference>
<proteinExistence type="inferred from homology"/>
<organism evidence="6 7">
    <name type="scientific">Nonomuraea bangladeshensis</name>
    <dbReference type="NCBI Taxonomy" id="404385"/>
    <lineage>
        <taxon>Bacteria</taxon>
        <taxon>Bacillati</taxon>
        <taxon>Actinomycetota</taxon>
        <taxon>Actinomycetes</taxon>
        <taxon>Streptosporangiales</taxon>
        <taxon>Streptosporangiaceae</taxon>
        <taxon>Nonomuraea</taxon>
    </lineage>
</organism>
<comment type="similarity">
    <text evidence="2">Belongs to the bacterial solute-binding protein SsuA/TauA family.</text>
</comment>
<feature type="signal peptide" evidence="4">
    <location>
        <begin position="1"/>
        <end position="21"/>
    </location>
</feature>
<name>A0ABV3H5K0_9ACTN</name>
<dbReference type="EMBL" id="JBFARM010000005">
    <property type="protein sequence ID" value="MEV4287806.1"/>
    <property type="molecule type" value="Genomic_DNA"/>
</dbReference>
<dbReference type="InterPro" id="IPR015168">
    <property type="entry name" value="SsuA/THI5"/>
</dbReference>